<feature type="transmembrane region" description="Helical" evidence="2">
    <location>
        <begin position="66"/>
        <end position="85"/>
    </location>
</feature>
<gene>
    <name evidence="3" type="ORF">SINU_11655</name>
</gene>
<evidence type="ECO:0000313" key="3">
    <source>
        <dbReference type="EMBL" id="KLI01802.1"/>
    </source>
</evidence>
<dbReference type="InterPro" id="IPR021486">
    <property type="entry name" value="DUF3139"/>
</dbReference>
<comment type="caution">
    <text evidence="3">The sequence shown here is derived from an EMBL/GenBank/DDBJ whole genome shotgun (WGS) entry which is preliminary data.</text>
</comment>
<feature type="transmembrane region" description="Helical" evidence="2">
    <location>
        <begin position="37"/>
        <end position="59"/>
    </location>
</feature>
<evidence type="ECO:0000256" key="2">
    <source>
        <dbReference type="SAM" id="Phobius"/>
    </source>
</evidence>
<dbReference type="OrthoDB" id="2988439at2"/>
<keyword evidence="2" id="KW-1133">Transmembrane helix</keyword>
<dbReference type="Proteomes" id="UP000035553">
    <property type="component" value="Unassembled WGS sequence"/>
</dbReference>
<accession>A0A0U1QM23</accession>
<organism evidence="3 4">
    <name type="scientific">Sporolactobacillus inulinus CASD</name>
    <dbReference type="NCBI Taxonomy" id="1069536"/>
    <lineage>
        <taxon>Bacteria</taxon>
        <taxon>Bacillati</taxon>
        <taxon>Bacillota</taxon>
        <taxon>Bacilli</taxon>
        <taxon>Bacillales</taxon>
        <taxon>Sporolactobacillaceae</taxon>
        <taxon>Sporolactobacillus</taxon>
    </lineage>
</organism>
<dbReference type="Pfam" id="PF11337">
    <property type="entry name" value="DUF3139"/>
    <property type="match status" value="1"/>
</dbReference>
<keyword evidence="4" id="KW-1185">Reference proteome</keyword>
<name>A0A0U1QM23_9BACL</name>
<evidence type="ECO:0000313" key="4">
    <source>
        <dbReference type="Proteomes" id="UP000035553"/>
    </source>
</evidence>
<sequence>MNHLKRLLILFLMLTLYYFSLNNYVGLHSFIDFSNSMLAATIIFTLLFLFINGLTIYCYRSWRQCWKWLICLILSAIPYVNWLYVYPWTATQTYPFFINYLAKQGFSTADIARYRAFPDLKMGGYYYEIHFKKDSKYTYSYNLDTHDFLLFSVFKDSDFRNYKDAKIREVYNEKEFMRLKKDSIAEAKDYRKWTKDPDRTRRGPRSLKFQDGQKDSLVSVHDQNPWSSMNALKVSLASILAYVANIEID</sequence>
<feature type="transmembrane region" description="Helical" evidence="2">
    <location>
        <begin position="7"/>
        <end position="25"/>
    </location>
</feature>
<dbReference type="AlphaFoldDB" id="A0A0U1QM23"/>
<proteinExistence type="predicted"/>
<protein>
    <submittedName>
        <fullName evidence="3">Uncharacterized protein</fullName>
    </submittedName>
</protein>
<keyword evidence="2" id="KW-0812">Transmembrane</keyword>
<evidence type="ECO:0000256" key="1">
    <source>
        <dbReference type="SAM" id="MobiDB-lite"/>
    </source>
</evidence>
<reference evidence="3 4" key="1">
    <citation type="journal article" date="2011" name="J. Bacteriol.">
        <title>Draft genome sequence of Sporolactobacillus inulinus strain CASD, an efficient D-lactic acid-producing bacterium with high-concentration lactate tolerance capability.</title>
        <authorList>
            <person name="Yu B."/>
            <person name="Su F."/>
            <person name="Wang L."/>
            <person name="Xu K."/>
            <person name="Zhao B."/>
            <person name="Xu P."/>
        </authorList>
    </citation>
    <scope>NUCLEOTIDE SEQUENCE [LARGE SCALE GENOMIC DNA]</scope>
    <source>
        <strain evidence="3 4">CASD</strain>
    </source>
</reference>
<keyword evidence="2" id="KW-0472">Membrane</keyword>
<feature type="region of interest" description="Disordered" evidence="1">
    <location>
        <begin position="195"/>
        <end position="216"/>
    </location>
</feature>
<dbReference type="EMBL" id="AFVQ02000162">
    <property type="protein sequence ID" value="KLI01802.1"/>
    <property type="molecule type" value="Genomic_DNA"/>
</dbReference>